<dbReference type="Pfam" id="PF13340">
    <property type="entry name" value="DUF4096"/>
    <property type="match status" value="1"/>
</dbReference>
<evidence type="ECO:0000259" key="2">
    <source>
        <dbReference type="Pfam" id="PF13340"/>
    </source>
</evidence>
<dbReference type="AlphaFoldDB" id="A0A1H8KVC1"/>
<accession>A0A1H8KVC1</accession>
<proteinExistence type="predicted"/>
<dbReference type="InterPro" id="IPR025161">
    <property type="entry name" value="IS402-like_dom"/>
</dbReference>
<feature type="region of interest" description="Disordered" evidence="1">
    <location>
        <begin position="103"/>
        <end position="126"/>
    </location>
</feature>
<organism evidence="3 4">
    <name type="scientific">Nitrosospira multiformis</name>
    <dbReference type="NCBI Taxonomy" id="1231"/>
    <lineage>
        <taxon>Bacteria</taxon>
        <taxon>Pseudomonadati</taxon>
        <taxon>Pseudomonadota</taxon>
        <taxon>Betaproteobacteria</taxon>
        <taxon>Nitrosomonadales</taxon>
        <taxon>Nitrosomonadaceae</taxon>
        <taxon>Nitrosospira</taxon>
    </lineage>
</organism>
<dbReference type="Proteomes" id="UP000183898">
    <property type="component" value="Unassembled WGS sequence"/>
</dbReference>
<evidence type="ECO:0000256" key="1">
    <source>
        <dbReference type="SAM" id="MobiDB-lite"/>
    </source>
</evidence>
<name>A0A1H8KVC1_9PROT</name>
<evidence type="ECO:0000313" key="4">
    <source>
        <dbReference type="Proteomes" id="UP000183898"/>
    </source>
</evidence>
<reference evidence="3 4" key="1">
    <citation type="submission" date="2016-10" db="EMBL/GenBank/DDBJ databases">
        <authorList>
            <person name="de Groot N.N."/>
        </authorList>
    </citation>
    <scope>NUCLEOTIDE SEQUENCE [LARGE SCALE GENOMIC DNA]</scope>
    <source>
        <strain evidence="3 4">Nl18</strain>
    </source>
</reference>
<dbReference type="EMBL" id="FOCT01000009">
    <property type="protein sequence ID" value="SEN96852.1"/>
    <property type="molecule type" value="Genomic_DNA"/>
</dbReference>
<gene>
    <name evidence="3" type="ORF">SAMN05216404_10973</name>
</gene>
<sequence length="185" mass="20607">MSHFRPIDRKTAIFCRHQLRNGCWRITGAIYCRGVDGLDLRRLEQAYGPGQRGVSPFDCWFMATPRVYFPAARLSGRPVIRWCSGSLRGAAIRITPQHVVSWAHREDRSPPQSRGTGTAGLGGAGALLEPHLPGRKGVWGGIAEDNPRFIGAVFWILRTGAPWRDLPPEYGGMEQHAPPFHMLAR</sequence>
<evidence type="ECO:0000313" key="3">
    <source>
        <dbReference type="EMBL" id="SEN96852.1"/>
    </source>
</evidence>
<feature type="domain" description="Insertion element IS402-like" evidence="2">
    <location>
        <begin position="126"/>
        <end position="171"/>
    </location>
</feature>
<protein>
    <submittedName>
        <fullName evidence="3">Putative transposase of IS4/5 family</fullName>
    </submittedName>
</protein>